<reference evidence="2 3" key="1">
    <citation type="journal article" date="2020" name="Mol. Biol. Evol.">
        <title>Distinct Expression and Methylation Patterns for Genes with Different Fates following a Single Whole-Genome Duplication in Flowering Plants.</title>
        <authorList>
            <person name="Shi T."/>
            <person name="Rahmani R.S."/>
            <person name="Gugger P.F."/>
            <person name="Wang M."/>
            <person name="Li H."/>
            <person name="Zhang Y."/>
            <person name="Li Z."/>
            <person name="Wang Q."/>
            <person name="Van de Peer Y."/>
            <person name="Marchal K."/>
            <person name="Chen J."/>
        </authorList>
    </citation>
    <scope>NUCLEOTIDE SEQUENCE [LARGE SCALE GENOMIC DNA]</scope>
    <source>
        <tissue evidence="2">Leaf</tissue>
    </source>
</reference>
<dbReference type="Proteomes" id="UP000607653">
    <property type="component" value="Unassembled WGS sequence"/>
</dbReference>
<protein>
    <submittedName>
        <fullName evidence="2">Uncharacterized protein</fullName>
    </submittedName>
</protein>
<dbReference type="EMBL" id="DUZY01000001">
    <property type="protein sequence ID" value="DAD24340.1"/>
    <property type="molecule type" value="Genomic_DNA"/>
</dbReference>
<dbReference type="AlphaFoldDB" id="A0A822XVG8"/>
<evidence type="ECO:0000313" key="3">
    <source>
        <dbReference type="Proteomes" id="UP000607653"/>
    </source>
</evidence>
<evidence type="ECO:0000313" key="2">
    <source>
        <dbReference type="EMBL" id="DAD24340.1"/>
    </source>
</evidence>
<comment type="caution">
    <text evidence="2">The sequence shown here is derived from an EMBL/GenBank/DDBJ whole genome shotgun (WGS) entry which is preliminary data.</text>
</comment>
<sequence>MREKRYQMMNTVAARSCSDGLVGATVAEGKERLSGKRDQRRLPLLPALEVPFAAGSLPQFDVERKEAMNSVLGRLRRGEDKKRERERPKGKELPLPLVRFCRGEDEGEQSILGGLEWIGRSHSCSNEREGEQSIPGVPRRGRRSSRIREKKRIYRESERLAEEAETGSDLPPLCGGLRWV</sequence>
<accession>A0A822XVG8</accession>
<proteinExistence type="predicted"/>
<organism evidence="2 3">
    <name type="scientific">Nelumbo nucifera</name>
    <name type="common">Sacred lotus</name>
    <dbReference type="NCBI Taxonomy" id="4432"/>
    <lineage>
        <taxon>Eukaryota</taxon>
        <taxon>Viridiplantae</taxon>
        <taxon>Streptophyta</taxon>
        <taxon>Embryophyta</taxon>
        <taxon>Tracheophyta</taxon>
        <taxon>Spermatophyta</taxon>
        <taxon>Magnoliopsida</taxon>
        <taxon>Proteales</taxon>
        <taxon>Nelumbonaceae</taxon>
        <taxon>Nelumbo</taxon>
    </lineage>
</organism>
<feature type="compositionally biased region" description="Basic residues" evidence="1">
    <location>
        <begin position="139"/>
        <end position="148"/>
    </location>
</feature>
<name>A0A822XVG8_NELNU</name>
<feature type="region of interest" description="Disordered" evidence="1">
    <location>
        <begin position="124"/>
        <end position="148"/>
    </location>
</feature>
<gene>
    <name evidence="2" type="ORF">HUJ06_025804</name>
</gene>
<evidence type="ECO:0000256" key="1">
    <source>
        <dbReference type="SAM" id="MobiDB-lite"/>
    </source>
</evidence>
<keyword evidence="3" id="KW-1185">Reference proteome</keyword>